<dbReference type="STRING" id="1890683.A0A427YEP2"/>
<feature type="compositionally biased region" description="Basic residues" evidence="2">
    <location>
        <begin position="270"/>
        <end position="280"/>
    </location>
</feature>
<feature type="region of interest" description="Disordered" evidence="2">
    <location>
        <begin position="546"/>
        <end position="570"/>
    </location>
</feature>
<feature type="compositionally biased region" description="Low complexity" evidence="2">
    <location>
        <begin position="281"/>
        <end position="291"/>
    </location>
</feature>
<gene>
    <name evidence="3" type="ORF">EHS25_001973</name>
</gene>
<feature type="compositionally biased region" description="Basic and acidic residues" evidence="2">
    <location>
        <begin position="552"/>
        <end position="570"/>
    </location>
</feature>
<name>A0A427YEP2_9TREE</name>
<feature type="region of interest" description="Disordered" evidence="2">
    <location>
        <begin position="245"/>
        <end position="297"/>
    </location>
</feature>
<keyword evidence="4" id="KW-1185">Reference proteome</keyword>
<dbReference type="EMBL" id="RSCD01000013">
    <property type="protein sequence ID" value="RSH89424.1"/>
    <property type="molecule type" value="Genomic_DNA"/>
</dbReference>
<comment type="caution">
    <text evidence="3">The sequence shown here is derived from an EMBL/GenBank/DDBJ whole genome shotgun (WGS) entry which is preliminary data.</text>
</comment>
<dbReference type="AlphaFoldDB" id="A0A427YEP2"/>
<feature type="compositionally biased region" description="Acidic residues" evidence="2">
    <location>
        <begin position="134"/>
        <end position="145"/>
    </location>
</feature>
<proteinExistence type="predicted"/>
<feature type="compositionally biased region" description="Basic and acidic residues" evidence="2">
    <location>
        <begin position="158"/>
        <end position="168"/>
    </location>
</feature>
<evidence type="ECO:0000256" key="1">
    <source>
        <dbReference type="SAM" id="Coils"/>
    </source>
</evidence>
<reference evidence="3 4" key="1">
    <citation type="submission" date="2018-11" db="EMBL/GenBank/DDBJ databases">
        <title>Genome sequence of Saitozyma podzolica DSM 27192.</title>
        <authorList>
            <person name="Aliyu H."/>
            <person name="Gorte O."/>
            <person name="Ochsenreither K."/>
        </authorList>
    </citation>
    <scope>NUCLEOTIDE SEQUENCE [LARGE SCALE GENOMIC DNA]</scope>
    <source>
        <strain evidence="3 4">DSM 27192</strain>
    </source>
</reference>
<feature type="compositionally biased region" description="Basic residues" evidence="2">
    <location>
        <begin position="103"/>
        <end position="121"/>
    </location>
</feature>
<feature type="coiled-coil region" evidence="1">
    <location>
        <begin position="319"/>
        <end position="346"/>
    </location>
</feature>
<accession>A0A427YEP2</accession>
<feature type="compositionally biased region" description="Acidic residues" evidence="2">
    <location>
        <begin position="451"/>
        <end position="464"/>
    </location>
</feature>
<sequence length="638" mass="71208">MRGEDVQMEVQGVSAIANVVEGAVGPQAAVVKLLAVYDSSPPASQPIVPSNNPNPAQPSDPDTASTMAPLPAALASAHTDPAQSDGTTSASVSRSDGASTAPVHKKKKKSKKQRKKERKLWKQGVGAIARETDTPPEEGDNEPDVDPPPRDDSEDENEQQKEVQVKEMKPKKVVLAKEARWDDIPDWEGRGIARDYVALAGTCKFFRHHLTNTFFHELCYDRKIKDPTLRYSIYGWKTEFPPKPETNHGNTPFSRVVEPWRVPPTAPRKSQLRVKKKRSTPSRSTGPSSGPASYYVPRGDRSTWTEAQYIVYKEEKSAWKAKEKARRDAERAVAEANAERKRKKERPTIVVGYINRTVLAVVHGRFDGEPAVEEDDKGIPLPGQNGPKRTTPEPGAKWGSAADMELEDAGKKLWKSMLKRKASDLASGRSSATPGSTSKRSRLGKWVTPDTDTDADSETDEEPMPVESGDTKKVHDCGPSKYRSYAAKYVNEGRINRSDALCRFKVTEAQLITLKHYLLPAKMGGRRFSLAAVEALALRAHGGAAGHAAHVKQSEESSKRRTETKRANLKAKVEKAKADGTYVRPKKKVPVPPYAYYWRTDFCIDWYYDRRHDEDFDINDYEELVDLKKKGYLRFSDW</sequence>
<evidence type="ECO:0000256" key="2">
    <source>
        <dbReference type="SAM" id="MobiDB-lite"/>
    </source>
</evidence>
<feature type="compositionally biased region" description="Polar residues" evidence="2">
    <location>
        <begin position="428"/>
        <end position="438"/>
    </location>
</feature>
<evidence type="ECO:0000313" key="3">
    <source>
        <dbReference type="EMBL" id="RSH89424.1"/>
    </source>
</evidence>
<feature type="region of interest" description="Disordered" evidence="2">
    <location>
        <begin position="40"/>
        <end position="168"/>
    </location>
</feature>
<organism evidence="3 4">
    <name type="scientific">Saitozyma podzolica</name>
    <dbReference type="NCBI Taxonomy" id="1890683"/>
    <lineage>
        <taxon>Eukaryota</taxon>
        <taxon>Fungi</taxon>
        <taxon>Dikarya</taxon>
        <taxon>Basidiomycota</taxon>
        <taxon>Agaricomycotina</taxon>
        <taxon>Tremellomycetes</taxon>
        <taxon>Tremellales</taxon>
        <taxon>Trimorphomycetaceae</taxon>
        <taxon>Saitozyma</taxon>
    </lineage>
</organism>
<feature type="region of interest" description="Disordered" evidence="2">
    <location>
        <begin position="423"/>
        <end position="477"/>
    </location>
</feature>
<keyword evidence="1" id="KW-0175">Coiled coil</keyword>
<dbReference type="OrthoDB" id="68328at2759"/>
<protein>
    <submittedName>
        <fullName evidence="3">Uncharacterized protein</fullName>
    </submittedName>
</protein>
<feature type="compositionally biased region" description="Polar residues" evidence="2">
    <location>
        <begin position="81"/>
        <end position="98"/>
    </location>
</feature>
<dbReference type="Proteomes" id="UP000279259">
    <property type="component" value="Unassembled WGS sequence"/>
</dbReference>
<evidence type="ECO:0000313" key="4">
    <source>
        <dbReference type="Proteomes" id="UP000279259"/>
    </source>
</evidence>
<feature type="region of interest" description="Disordered" evidence="2">
    <location>
        <begin position="369"/>
        <end position="400"/>
    </location>
</feature>